<evidence type="ECO:0000313" key="2">
    <source>
        <dbReference type="Proteomes" id="UP000821866"/>
    </source>
</evidence>
<dbReference type="GO" id="GO:0005886">
    <property type="term" value="C:plasma membrane"/>
    <property type="evidence" value="ECO:0007669"/>
    <property type="project" value="TreeGrafter"/>
</dbReference>
<dbReference type="PANTHER" id="PTHR11733:SF241">
    <property type="entry name" value="GH26575P-RELATED"/>
    <property type="match status" value="1"/>
</dbReference>
<accession>A0A9J6E3X6</accession>
<evidence type="ECO:0008006" key="3">
    <source>
        <dbReference type="Google" id="ProtNLM"/>
    </source>
</evidence>
<keyword evidence="2" id="KW-1185">Reference proteome</keyword>
<dbReference type="Proteomes" id="UP000821866">
    <property type="component" value="Chromosome 4"/>
</dbReference>
<dbReference type="GO" id="GO:0004222">
    <property type="term" value="F:metalloendopeptidase activity"/>
    <property type="evidence" value="ECO:0007669"/>
    <property type="project" value="InterPro"/>
</dbReference>
<name>A0A9J6E3X6_RHIMP</name>
<dbReference type="PROSITE" id="PS51885">
    <property type="entry name" value="NEPRILYSIN"/>
    <property type="match status" value="1"/>
</dbReference>
<protein>
    <recommendedName>
        <fullName evidence="3">M13 family peptidase</fullName>
    </recommendedName>
</protein>
<dbReference type="AlphaFoldDB" id="A0A9J6E3X6"/>
<dbReference type="InterPro" id="IPR042089">
    <property type="entry name" value="Peptidase_M13_dom_2"/>
</dbReference>
<dbReference type="VEuPathDB" id="VectorBase:LOC119168452"/>
<comment type="caution">
    <text evidence="1">The sequence shown here is derived from an EMBL/GenBank/DDBJ whole genome shotgun (WGS) entry which is preliminary data.</text>
</comment>
<dbReference type="InterPro" id="IPR000718">
    <property type="entry name" value="Peptidase_M13"/>
</dbReference>
<evidence type="ECO:0000313" key="1">
    <source>
        <dbReference type="EMBL" id="KAH8028829.1"/>
    </source>
</evidence>
<dbReference type="Gene3D" id="3.40.390.10">
    <property type="entry name" value="Collagenase (Catalytic Domain)"/>
    <property type="match status" value="1"/>
</dbReference>
<gene>
    <name evidence="1" type="ORF">HPB51_019915</name>
</gene>
<reference evidence="1" key="2">
    <citation type="submission" date="2021-09" db="EMBL/GenBank/DDBJ databases">
        <authorList>
            <person name="Jia N."/>
            <person name="Wang J."/>
            <person name="Shi W."/>
            <person name="Du L."/>
            <person name="Sun Y."/>
            <person name="Zhan W."/>
            <person name="Jiang J."/>
            <person name="Wang Q."/>
            <person name="Zhang B."/>
            <person name="Ji P."/>
            <person name="Sakyi L.B."/>
            <person name="Cui X."/>
            <person name="Yuan T."/>
            <person name="Jiang B."/>
            <person name="Yang W."/>
            <person name="Lam T.T.-Y."/>
            <person name="Chang Q."/>
            <person name="Ding S."/>
            <person name="Wang X."/>
            <person name="Zhu J."/>
            <person name="Ruan X."/>
            <person name="Zhao L."/>
            <person name="Wei J."/>
            <person name="Que T."/>
            <person name="Du C."/>
            <person name="Cheng J."/>
            <person name="Dai P."/>
            <person name="Han X."/>
            <person name="Huang E."/>
            <person name="Gao Y."/>
            <person name="Liu J."/>
            <person name="Shao H."/>
            <person name="Ye R."/>
            <person name="Li L."/>
            <person name="Wei W."/>
            <person name="Wang X."/>
            <person name="Wang C."/>
            <person name="Huo Q."/>
            <person name="Li W."/>
            <person name="Guo W."/>
            <person name="Chen H."/>
            <person name="Chen S."/>
            <person name="Zhou L."/>
            <person name="Zhou L."/>
            <person name="Ni X."/>
            <person name="Tian J."/>
            <person name="Zhou Y."/>
            <person name="Sheng Y."/>
            <person name="Liu T."/>
            <person name="Pan Y."/>
            <person name="Xia L."/>
            <person name="Li J."/>
            <person name="Zhao F."/>
            <person name="Cao W."/>
        </authorList>
    </citation>
    <scope>NUCLEOTIDE SEQUENCE</scope>
    <source>
        <strain evidence="1">Rmic-2018</strain>
        <tissue evidence="1">Larvae</tissue>
    </source>
</reference>
<dbReference type="Gene3D" id="1.10.1380.10">
    <property type="entry name" value="Neutral endopeptidase , domain2"/>
    <property type="match status" value="1"/>
</dbReference>
<dbReference type="InterPro" id="IPR024079">
    <property type="entry name" value="MetalloPept_cat_dom_sf"/>
</dbReference>
<proteinExistence type="predicted"/>
<dbReference type="EMBL" id="JABSTU010000006">
    <property type="protein sequence ID" value="KAH8028829.1"/>
    <property type="molecule type" value="Genomic_DNA"/>
</dbReference>
<organism evidence="1 2">
    <name type="scientific">Rhipicephalus microplus</name>
    <name type="common">Cattle tick</name>
    <name type="synonym">Boophilus microplus</name>
    <dbReference type="NCBI Taxonomy" id="6941"/>
    <lineage>
        <taxon>Eukaryota</taxon>
        <taxon>Metazoa</taxon>
        <taxon>Ecdysozoa</taxon>
        <taxon>Arthropoda</taxon>
        <taxon>Chelicerata</taxon>
        <taxon>Arachnida</taxon>
        <taxon>Acari</taxon>
        <taxon>Parasitiformes</taxon>
        <taxon>Ixodida</taxon>
        <taxon>Ixodoidea</taxon>
        <taxon>Ixodidae</taxon>
        <taxon>Rhipicephalinae</taxon>
        <taxon>Rhipicephalus</taxon>
        <taxon>Boophilus</taxon>
    </lineage>
</organism>
<dbReference type="PANTHER" id="PTHR11733">
    <property type="entry name" value="ZINC METALLOPROTEASE FAMILY M13 NEPRILYSIN-RELATED"/>
    <property type="match status" value="1"/>
</dbReference>
<dbReference type="SUPFAM" id="SSF55486">
    <property type="entry name" value="Metalloproteases ('zincins'), catalytic domain"/>
    <property type="match status" value="1"/>
</dbReference>
<dbReference type="GO" id="GO:0016485">
    <property type="term" value="P:protein processing"/>
    <property type="evidence" value="ECO:0007669"/>
    <property type="project" value="TreeGrafter"/>
</dbReference>
<sequence>MVKWLTCVARRTVLTTFERWASTLAAVSLLAIASIASCVLAGQTTSGTSMSRSKSKPFCTGSPPVQKLSLGDYDVQAVINRPLSMMRRCMGRTGDEENAVKMLTAFVRERSFAWPTTGEPEQVVGYGKALEVILELSVIWALPLWFHVDLLPAAPSVRLQRGRAILLRPSMSSLLGRQTHEIISKYQDGYYMYTNFLMSTVFPLRPPSKSFAAFLSTRSGAVQEQIFRELSSLFDSLSPKPRLVEIGSMPKMVRNLSAMDWVKALRSVYSTRGLSINKSDLILASHGGSIKAIDSLFVSNTAQDIFFHTIWWFVQAMGSSVSSELRLSVSNIPEGAYFQPLICFYQVHTTYNVLLASINKAMLSAKARLTIASRLDNIRSVAVEKLRAYSKLSAETRRALSSVVESMSTVIWPEDDFGRPGGFEQYFGKPYNGTDSGFYAVWEWSRLQMFNRDSQAAATTGDHVAAAKIFALVGRALTSYNPVLNVLSISVAALRPPFYYGEGTSAMFYGGLGVIYAEGIFTAVDMMAHLLNEGAVMAPSDSADTRAFWNASWCYDVREAEMTFPSLPALDVAYASYLRFKHEASDLRLKGLSEYSPEQVFFATFCHCKCWTDMLKRKNSQVCNITTKNFSPFAEAFSCSANATAKQCAYV</sequence>
<reference evidence="1" key="1">
    <citation type="journal article" date="2020" name="Cell">
        <title>Large-Scale Comparative Analyses of Tick Genomes Elucidate Their Genetic Diversity and Vector Capacities.</title>
        <authorList>
            <consortium name="Tick Genome and Microbiome Consortium (TIGMIC)"/>
            <person name="Jia N."/>
            <person name="Wang J."/>
            <person name="Shi W."/>
            <person name="Du L."/>
            <person name="Sun Y."/>
            <person name="Zhan W."/>
            <person name="Jiang J.F."/>
            <person name="Wang Q."/>
            <person name="Zhang B."/>
            <person name="Ji P."/>
            <person name="Bell-Sakyi L."/>
            <person name="Cui X.M."/>
            <person name="Yuan T.T."/>
            <person name="Jiang B.G."/>
            <person name="Yang W.F."/>
            <person name="Lam T.T."/>
            <person name="Chang Q.C."/>
            <person name="Ding S.J."/>
            <person name="Wang X.J."/>
            <person name="Zhu J.G."/>
            <person name="Ruan X.D."/>
            <person name="Zhao L."/>
            <person name="Wei J.T."/>
            <person name="Ye R.Z."/>
            <person name="Que T.C."/>
            <person name="Du C.H."/>
            <person name="Zhou Y.H."/>
            <person name="Cheng J.X."/>
            <person name="Dai P.F."/>
            <person name="Guo W.B."/>
            <person name="Han X.H."/>
            <person name="Huang E.J."/>
            <person name="Li L.F."/>
            <person name="Wei W."/>
            <person name="Gao Y.C."/>
            <person name="Liu J.Z."/>
            <person name="Shao H.Z."/>
            <person name="Wang X."/>
            <person name="Wang C.C."/>
            <person name="Yang T.C."/>
            <person name="Huo Q.B."/>
            <person name="Li W."/>
            <person name="Chen H.Y."/>
            <person name="Chen S.E."/>
            <person name="Zhou L.G."/>
            <person name="Ni X.B."/>
            <person name="Tian J.H."/>
            <person name="Sheng Y."/>
            <person name="Liu T."/>
            <person name="Pan Y.S."/>
            <person name="Xia L.Y."/>
            <person name="Li J."/>
            <person name="Zhao F."/>
            <person name="Cao W.C."/>
        </authorList>
    </citation>
    <scope>NUCLEOTIDE SEQUENCE</scope>
    <source>
        <strain evidence="1">Rmic-2018</strain>
    </source>
</reference>